<organism evidence="1 2">
    <name type="scientific">Cichorium intybus</name>
    <name type="common">Chicory</name>
    <dbReference type="NCBI Taxonomy" id="13427"/>
    <lineage>
        <taxon>Eukaryota</taxon>
        <taxon>Viridiplantae</taxon>
        <taxon>Streptophyta</taxon>
        <taxon>Embryophyta</taxon>
        <taxon>Tracheophyta</taxon>
        <taxon>Spermatophyta</taxon>
        <taxon>Magnoliopsida</taxon>
        <taxon>eudicotyledons</taxon>
        <taxon>Gunneridae</taxon>
        <taxon>Pentapetalae</taxon>
        <taxon>asterids</taxon>
        <taxon>campanulids</taxon>
        <taxon>Asterales</taxon>
        <taxon>Asteraceae</taxon>
        <taxon>Cichorioideae</taxon>
        <taxon>Cichorieae</taxon>
        <taxon>Cichoriinae</taxon>
        <taxon>Cichorium</taxon>
    </lineage>
</organism>
<dbReference type="Proteomes" id="UP001055811">
    <property type="component" value="Linkage Group LG05"/>
</dbReference>
<proteinExistence type="predicted"/>
<reference evidence="1 2" key="2">
    <citation type="journal article" date="2022" name="Mol. Ecol. Resour.">
        <title>The genomes of chicory, endive, great burdock and yacon provide insights into Asteraceae paleo-polyploidization history and plant inulin production.</title>
        <authorList>
            <person name="Fan W."/>
            <person name="Wang S."/>
            <person name="Wang H."/>
            <person name="Wang A."/>
            <person name="Jiang F."/>
            <person name="Liu H."/>
            <person name="Zhao H."/>
            <person name="Xu D."/>
            <person name="Zhang Y."/>
        </authorList>
    </citation>
    <scope>NUCLEOTIDE SEQUENCE [LARGE SCALE GENOMIC DNA]</scope>
    <source>
        <strain evidence="2">cv. Punajuju</strain>
        <tissue evidence="1">Leaves</tissue>
    </source>
</reference>
<dbReference type="EMBL" id="CM042013">
    <property type="protein sequence ID" value="KAI3738240.1"/>
    <property type="molecule type" value="Genomic_DNA"/>
</dbReference>
<name>A0ACB9CVB9_CICIN</name>
<sequence length="74" mass="8193">MSKVSLLQTDHDLVRLLLLPFPLLYFQGDMSFISSKTADEKGNPPVQKGSQILGDVDLYTPDTLDPTLGIDIIF</sequence>
<protein>
    <submittedName>
        <fullName evidence="1">Uncharacterized protein</fullName>
    </submittedName>
</protein>
<comment type="caution">
    <text evidence="1">The sequence shown here is derived from an EMBL/GenBank/DDBJ whole genome shotgun (WGS) entry which is preliminary data.</text>
</comment>
<keyword evidence="2" id="KW-1185">Reference proteome</keyword>
<evidence type="ECO:0000313" key="2">
    <source>
        <dbReference type="Proteomes" id="UP001055811"/>
    </source>
</evidence>
<gene>
    <name evidence="1" type="ORF">L2E82_28263</name>
</gene>
<evidence type="ECO:0000313" key="1">
    <source>
        <dbReference type="EMBL" id="KAI3738240.1"/>
    </source>
</evidence>
<reference evidence="2" key="1">
    <citation type="journal article" date="2022" name="Mol. Ecol. Resour.">
        <title>The genomes of chicory, endive, great burdock and yacon provide insights into Asteraceae palaeo-polyploidization history and plant inulin production.</title>
        <authorList>
            <person name="Fan W."/>
            <person name="Wang S."/>
            <person name="Wang H."/>
            <person name="Wang A."/>
            <person name="Jiang F."/>
            <person name="Liu H."/>
            <person name="Zhao H."/>
            <person name="Xu D."/>
            <person name="Zhang Y."/>
        </authorList>
    </citation>
    <scope>NUCLEOTIDE SEQUENCE [LARGE SCALE GENOMIC DNA]</scope>
    <source>
        <strain evidence="2">cv. Punajuju</strain>
    </source>
</reference>
<accession>A0ACB9CVB9</accession>